<sequence>MCADSERQRPERPDTPGAVRWSYRLWMLAVCLGFVLPGLVLLIVYLWWRSGFTLPLGDNSPSSLLGLVAVVLVMLIFLGSIRHYARRMSAGERHGRVRVAVVGGIWGLLMLVVGFYNAFGDAPFGSVRIWGLLALAQVAAIVLACALMFSPHANVYFGRSPHRPGPGGGPVRHRGG</sequence>
<proteinExistence type="predicted"/>
<organism evidence="2 3">
    <name type="scientific">Pseudonocardia hispaniensis</name>
    <dbReference type="NCBI Taxonomy" id="904933"/>
    <lineage>
        <taxon>Bacteria</taxon>
        <taxon>Bacillati</taxon>
        <taxon>Actinomycetota</taxon>
        <taxon>Actinomycetes</taxon>
        <taxon>Pseudonocardiales</taxon>
        <taxon>Pseudonocardiaceae</taxon>
        <taxon>Pseudonocardia</taxon>
    </lineage>
</organism>
<dbReference type="EMBL" id="JBHSQW010000010">
    <property type="protein sequence ID" value="MFC5993562.1"/>
    <property type="molecule type" value="Genomic_DNA"/>
</dbReference>
<keyword evidence="1" id="KW-0472">Membrane</keyword>
<evidence type="ECO:0000256" key="1">
    <source>
        <dbReference type="SAM" id="Phobius"/>
    </source>
</evidence>
<evidence type="ECO:0000313" key="3">
    <source>
        <dbReference type="Proteomes" id="UP001596302"/>
    </source>
</evidence>
<keyword evidence="1" id="KW-0812">Transmembrane</keyword>
<feature type="transmembrane region" description="Helical" evidence="1">
    <location>
        <begin position="97"/>
        <end position="117"/>
    </location>
</feature>
<feature type="transmembrane region" description="Helical" evidence="1">
    <location>
        <begin position="129"/>
        <end position="149"/>
    </location>
</feature>
<comment type="caution">
    <text evidence="2">The sequence shown here is derived from an EMBL/GenBank/DDBJ whole genome shotgun (WGS) entry which is preliminary data.</text>
</comment>
<protein>
    <recommendedName>
        <fullName evidence="4">Transmembrane protein</fullName>
    </recommendedName>
</protein>
<gene>
    <name evidence="2" type="ORF">ACFQE5_04945</name>
</gene>
<feature type="transmembrane region" description="Helical" evidence="1">
    <location>
        <begin position="63"/>
        <end position="85"/>
    </location>
</feature>
<dbReference type="RefSeq" id="WP_379583280.1">
    <property type="nucleotide sequence ID" value="NZ_JBHSQW010000010.1"/>
</dbReference>
<accession>A0ABW1IZ34</accession>
<keyword evidence="3" id="KW-1185">Reference proteome</keyword>
<dbReference type="Proteomes" id="UP001596302">
    <property type="component" value="Unassembled WGS sequence"/>
</dbReference>
<feature type="transmembrane region" description="Helical" evidence="1">
    <location>
        <begin position="25"/>
        <end position="48"/>
    </location>
</feature>
<reference evidence="3" key="1">
    <citation type="journal article" date="2019" name="Int. J. Syst. Evol. Microbiol.">
        <title>The Global Catalogue of Microorganisms (GCM) 10K type strain sequencing project: providing services to taxonomists for standard genome sequencing and annotation.</title>
        <authorList>
            <consortium name="The Broad Institute Genomics Platform"/>
            <consortium name="The Broad Institute Genome Sequencing Center for Infectious Disease"/>
            <person name="Wu L."/>
            <person name="Ma J."/>
        </authorList>
    </citation>
    <scope>NUCLEOTIDE SEQUENCE [LARGE SCALE GENOMIC DNA]</scope>
    <source>
        <strain evidence="3">CCM 8391</strain>
    </source>
</reference>
<evidence type="ECO:0000313" key="2">
    <source>
        <dbReference type="EMBL" id="MFC5993562.1"/>
    </source>
</evidence>
<keyword evidence="1" id="KW-1133">Transmembrane helix</keyword>
<name>A0ABW1IZ34_9PSEU</name>
<evidence type="ECO:0008006" key="4">
    <source>
        <dbReference type="Google" id="ProtNLM"/>
    </source>
</evidence>